<sequence>MPHTDQPNTDQSSTNRTTTDQAVLVGDWITATNTHDVDQYLAFFTDDAVLDDPSVGEAFTGKPGIARYFQSYFVSYNTQTRLVSTEARGDSLHVEVDFTGDFPGGQTGGTFEITFAGQKLARVQADLL</sequence>
<dbReference type="EMBL" id="QHLY01000005">
    <property type="protein sequence ID" value="PXA71802.1"/>
    <property type="molecule type" value="Genomic_DNA"/>
</dbReference>
<name>A0A318A0M0_9MICO</name>
<gene>
    <name evidence="2" type="ORF">CTB96_02440</name>
</gene>
<feature type="domain" description="SnoaL-like" evidence="1">
    <location>
        <begin position="26"/>
        <end position="115"/>
    </location>
</feature>
<comment type="caution">
    <text evidence="2">The sequence shown here is derived from an EMBL/GenBank/DDBJ whole genome shotgun (WGS) entry which is preliminary data.</text>
</comment>
<protein>
    <recommendedName>
        <fullName evidence="1">SnoaL-like domain-containing protein</fullName>
    </recommendedName>
</protein>
<organism evidence="2 3">
    <name type="scientific">Cryobacterium arcticum</name>
    <dbReference type="NCBI Taxonomy" id="670052"/>
    <lineage>
        <taxon>Bacteria</taxon>
        <taxon>Bacillati</taxon>
        <taxon>Actinomycetota</taxon>
        <taxon>Actinomycetes</taxon>
        <taxon>Micrococcales</taxon>
        <taxon>Microbacteriaceae</taxon>
        <taxon>Cryobacterium</taxon>
    </lineage>
</organism>
<dbReference type="AlphaFoldDB" id="A0A318A0M0"/>
<dbReference type="SUPFAM" id="SSF54427">
    <property type="entry name" value="NTF2-like"/>
    <property type="match status" value="1"/>
</dbReference>
<evidence type="ECO:0000313" key="2">
    <source>
        <dbReference type="EMBL" id="PXA71802.1"/>
    </source>
</evidence>
<dbReference type="Pfam" id="PF12680">
    <property type="entry name" value="SnoaL_2"/>
    <property type="match status" value="1"/>
</dbReference>
<reference evidence="2 3" key="1">
    <citation type="submission" date="2018-05" db="EMBL/GenBank/DDBJ databases">
        <title>Genetic diversity of glacier-inhabiting Cryobacterium bacteria in China and description of Cryobacterium mengkeensis sp. nov. and Arthrobacter glacialis sp. nov.</title>
        <authorList>
            <person name="Liu Q."/>
            <person name="Xin Y.-H."/>
        </authorList>
    </citation>
    <scope>NUCLEOTIDE SEQUENCE [LARGE SCALE GENOMIC DNA]</scope>
    <source>
        <strain evidence="2 3">SK-1</strain>
    </source>
</reference>
<dbReference type="Gene3D" id="3.10.450.50">
    <property type="match status" value="1"/>
</dbReference>
<proteinExistence type="predicted"/>
<evidence type="ECO:0000313" key="3">
    <source>
        <dbReference type="Proteomes" id="UP000246722"/>
    </source>
</evidence>
<keyword evidence="3" id="KW-1185">Reference proteome</keyword>
<evidence type="ECO:0000259" key="1">
    <source>
        <dbReference type="Pfam" id="PF12680"/>
    </source>
</evidence>
<dbReference type="RefSeq" id="WP_110125325.1">
    <property type="nucleotide sequence ID" value="NZ_QHLY01000005.1"/>
</dbReference>
<dbReference type="OrthoDB" id="8080938at2"/>
<accession>A0A318A0M0</accession>
<dbReference type="InterPro" id="IPR037401">
    <property type="entry name" value="SnoaL-like"/>
</dbReference>
<dbReference type="Proteomes" id="UP000246722">
    <property type="component" value="Unassembled WGS sequence"/>
</dbReference>
<dbReference type="InterPro" id="IPR032710">
    <property type="entry name" value="NTF2-like_dom_sf"/>
</dbReference>